<evidence type="ECO:0000256" key="5">
    <source>
        <dbReference type="ARBA" id="ARBA00023235"/>
    </source>
</evidence>
<dbReference type="EC" id="5.2.1.8" evidence="3 6"/>
<dbReference type="Pfam" id="PF00254">
    <property type="entry name" value="FKBP_C"/>
    <property type="match status" value="2"/>
</dbReference>
<dbReference type="SUPFAM" id="SSF54534">
    <property type="entry name" value="FKBP-like"/>
    <property type="match status" value="2"/>
</dbReference>
<feature type="signal peptide" evidence="8">
    <location>
        <begin position="1"/>
        <end position="23"/>
    </location>
</feature>
<feature type="domain" description="PPIase FKBP-type" evidence="9">
    <location>
        <begin position="95"/>
        <end position="186"/>
    </location>
</feature>
<accession>A0A3N4R7T1</accession>
<dbReference type="PROSITE" id="PS50059">
    <property type="entry name" value="FKBP_PPIASE"/>
    <property type="match status" value="2"/>
</dbReference>
<comment type="similarity">
    <text evidence="2">Belongs to the FKBP-type PPIase family.</text>
</comment>
<dbReference type="RefSeq" id="WP_123561108.1">
    <property type="nucleotide sequence ID" value="NZ_RJVJ01000002.1"/>
</dbReference>
<comment type="catalytic activity">
    <reaction evidence="1 6">
        <text>[protein]-peptidylproline (omega=180) = [protein]-peptidylproline (omega=0)</text>
        <dbReference type="Rhea" id="RHEA:16237"/>
        <dbReference type="Rhea" id="RHEA-COMP:10747"/>
        <dbReference type="Rhea" id="RHEA-COMP:10748"/>
        <dbReference type="ChEBI" id="CHEBI:83833"/>
        <dbReference type="ChEBI" id="CHEBI:83834"/>
        <dbReference type="EC" id="5.2.1.8"/>
    </reaction>
</comment>
<evidence type="ECO:0000256" key="3">
    <source>
        <dbReference type="ARBA" id="ARBA00013194"/>
    </source>
</evidence>
<evidence type="ECO:0000313" key="10">
    <source>
        <dbReference type="EMBL" id="ROR37293.1"/>
    </source>
</evidence>
<evidence type="ECO:0000313" key="12">
    <source>
        <dbReference type="Proteomes" id="UP000266906"/>
    </source>
</evidence>
<evidence type="ECO:0000256" key="2">
    <source>
        <dbReference type="ARBA" id="ARBA00006577"/>
    </source>
</evidence>
<dbReference type="EMBL" id="RKQG01000002">
    <property type="protein sequence ID" value="RPE29252.1"/>
    <property type="molecule type" value="Genomic_DNA"/>
</dbReference>
<accession>A0A8G1X9Z2</accession>
<reference evidence="12 13" key="1">
    <citation type="submission" date="2018-11" db="EMBL/GenBank/DDBJ databases">
        <title>Sequencing the genomes of 1000 actinobacteria strains.</title>
        <authorList>
            <person name="Klenk H.-P."/>
        </authorList>
    </citation>
    <scope>NUCLEOTIDE SEQUENCE [LARGE SCALE GENOMIC DNA]</scope>
    <source>
        <strain evidence="10 13">DSM 44780</strain>
        <strain evidence="11 12">DSM 44781</strain>
    </source>
</reference>
<dbReference type="PROSITE" id="PS51257">
    <property type="entry name" value="PROKAR_LIPOPROTEIN"/>
    <property type="match status" value="1"/>
</dbReference>
<dbReference type="Gene3D" id="3.10.50.40">
    <property type="match status" value="2"/>
</dbReference>
<evidence type="ECO:0000259" key="9">
    <source>
        <dbReference type="PROSITE" id="PS50059"/>
    </source>
</evidence>
<gene>
    <name evidence="11" type="ORF">EDD38_6407</name>
    <name evidence="10" type="ORF">EDD39_5426</name>
</gene>
<dbReference type="GO" id="GO:0003755">
    <property type="term" value="F:peptidyl-prolyl cis-trans isomerase activity"/>
    <property type="evidence" value="ECO:0007669"/>
    <property type="project" value="UniProtKB-KW"/>
</dbReference>
<proteinExistence type="inferred from homology"/>
<dbReference type="InterPro" id="IPR046357">
    <property type="entry name" value="PPIase_dom_sf"/>
</dbReference>
<organism evidence="11 12">
    <name type="scientific">Kitasatospora cineracea</name>
    <dbReference type="NCBI Taxonomy" id="88074"/>
    <lineage>
        <taxon>Bacteria</taxon>
        <taxon>Bacillati</taxon>
        <taxon>Actinomycetota</taxon>
        <taxon>Actinomycetes</taxon>
        <taxon>Kitasatosporales</taxon>
        <taxon>Streptomycetaceae</taxon>
        <taxon>Kitasatospora</taxon>
    </lineage>
</organism>
<dbReference type="EMBL" id="RJVJ01000002">
    <property type="protein sequence ID" value="ROR37293.1"/>
    <property type="molecule type" value="Genomic_DNA"/>
</dbReference>
<dbReference type="Proteomes" id="UP000267408">
    <property type="component" value="Unassembled WGS sequence"/>
</dbReference>
<dbReference type="AlphaFoldDB" id="A0A3N4R7T1"/>
<evidence type="ECO:0000256" key="7">
    <source>
        <dbReference type="SAM" id="MobiDB-lite"/>
    </source>
</evidence>
<feature type="region of interest" description="Disordered" evidence="7">
    <location>
        <begin position="38"/>
        <end position="57"/>
    </location>
</feature>
<comment type="caution">
    <text evidence="11">The sequence shown here is derived from an EMBL/GenBank/DDBJ whole genome shotgun (WGS) entry which is preliminary data.</text>
</comment>
<keyword evidence="8" id="KW-0732">Signal</keyword>
<evidence type="ECO:0000256" key="4">
    <source>
        <dbReference type="ARBA" id="ARBA00023110"/>
    </source>
</evidence>
<feature type="domain" description="PPIase FKBP-type" evidence="9">
    <location>
        <begin position="244"/>
        <end position="332"/>
    </location>
</feature>
<dbReference type="OrthoDB" id="25996at2"/>
<dbReference type="Proteomes" id="UP000266906">
    <property type="component" value="Unassembled WGS sequence"/>
</dbReference>
<feature type="compositionally biased region" description="Low complexity" evidence="7">
    <location>
        <begin position="38"/>
        <end position="53"/>
    </location>
</feature>
<feature type="region of interest" description="Disordered" evidence="7">
    <location>
        <begin position="190"/>
        <end position="222"/>
    </location>
</feature>
<evidence type="ECO:0000256" key="1">
    <source>
        <dbReference type="ARBA" id="ARBA00000971"/>
    </source>
</evidence>
<dbReference type="InterPro" id="IPR001179">
    <property type="entry name" value="PPIase_FKBP_dom"/>
</dbReference>
<evidence type="ECO:0000256" key="8">
    <source>
        <dbReference type="SAM" id="SignalP"/>
    </source>
</evidence>
<evidence type="ECO:0000313" key="13">
    <source>
        <dbReference type="Proteomes" id="UP000267408"/>
    </source>
</evidence>
<dbReference type="PANTHER" id="PTHR43811:SF19">
    <property type="entry name" value="39 KDA FK506-BINDING NUCLEAR PROTEIN"/>
    <property type="match status" value="1"/>
</dbReference>
<keyword evidence="4 6" id="KW-0697">Rotamase</keyword>
<sequence length="332" mass="33425">MRRTACLLTVPLTVALLAGCSSSGGSGKSAATTPAASSASAAQVPSPVASASPMPEVSGEFGSKATITLPAGQQPSGQFVVSTVSEGSGAVVNKNDWVTVNYTVKDWTSGKDLSSSYDSGGKPQLYQPGSGQLVPAFDQSVVGKKTGSRVLVVAPPAAGFGSQGSSALGVGKDDTVVFVLDVMSAVPQDTTVPGDLTQPPAGAPQVKDNGKAAPTITVPSGQQPPTDLQQYVLVKGTGPEVKSGQTLVVQYTGVTWSDGKQFDSSWNHGGAQALQVGTGSLIKGWDQGLVGKNVGSRVLLVVPPSLGYGDQASGAIPANSTLVFVIDILEAV</sequence>
<protein>
    <recommendedName>
        <fullName evidence="3 6">peptidylprolyl isomerase</fullName>
        <ecNumber evidence="3 6">5.2.1.8</ecNumber>
    </recommendedName>
</protein>
<keyword evidence="5 6" id="KW-0413">Isomerase</keyword>
<keyword evidence="12" id="KW-1185">Reference proteome</keyword>
<feature type="chain" id="PRO_5044596131" description="peptidylprolyl isomerase" evidence="8">
    <location>
        <begin position="24"/>
        <end position="332"/>
    </location>
</feature>
<name>A0A3N4R7T1_9ACTN</name>
<evidence type="ECO:0000256" key="6">
    <source>
        <dbReference type="PROSITE-ProRule" id="PRU00277"/>
    </source>
</evidence>
<dbReference type="PANTHER" id="PTHR43811">
    <property type="entry name" value="FKBP-TYPE PEPTIDYL-PROLYL CIS-TRANS ISOMERASE FKPA"/>
    <property type="match status" value="1"/>
</dbReference>
<evidence type="ECO:0000313" key="11">
    <source>
        <dbReference type="EMBL" id="RPE29252.1"/>
    </source>
</evidence>